<keyword evidence="4" id="KW-1185">Reference proteome</keyword>
<dbReference type="AlphaFoldDB" id="A0A011WKI0"/>
<organism evidence="3 4">
    <name type="scientific">Ruminococcus albus SY3</name>
    <dbReference type="NCBI Taxonomy" id="1341156"/>
    <lineage>
        <taxon>Bacteria</taxon>
        <taxon>Bacillati</taxon>
        <taxon>Bacillota</taxon>
        <taxon>Clostridia</taxon>
        <taxon>Eubacteriales</taxon>
        <taxon>Oscillospiraceae</taxon>
        <taxon>Ruminococcus</taxon>
    </lineage>
</organism>
<evidence type="ECO:0000313" key="3">
    <source>
        <dbReference type="EMBL" id="EXM37510.1"/>
    </source>
</evidence>
<dbReference type="InterPro" id="IPR007167">
    <property type="entry name" value="Fe-transptr_FeoA-like"/>
</dbReference>
<keyword evidence="1" id="KW-0408">Iron</keyword>
<dbReference type="PANTHER" id="PTHR43151">
    <property type="entry name" value="FEOA FAMILY PROTEIN"/>
    <property type="match status" value="1"/>
</dbReference>
<dbReference type="Gene3D" id="2.30.30.90">
    <property type="match status" value="1"/>
</dbReference>
<dbReference type="RefSeq" id="WP_024857038.1">
    <property type="nucleotide sequence ID" value="NZ_JEOB01000004.1"/>
</dbReference>
<proteinExistence type="predicted"/>
<dbReference type="GO" id="GO:0046914">
    <property type="term" value="F:transition metal ion binding"/>
    <property type="evidence" value="ECO:0007669"/>
    <property type="project" value="InterPro"/>
</dbReference>
<dbReference type="InterPro" id="IPR053184">
    <property type="entry name" value="FeoA-like"/>
</dbReference>
<protein>
    <submittedName>
        <fullName evidence="3">Iron transporter FeoA</fullName>
    </submittedName>
</protein>
<evidence type="ECO:0000313" key="4">
    <source>
        <dbReference type="Proteomes" id="UP000021369"/>
    </source>
</evidence>
<dbReference type="Pfam" id="PF04023">
    <property type="entry name" value="FeoA"/>
    <property type="match status" value="1"/>
</dbReference>
<dbReference type="EMBL" id="JEOB01000004">
    <property type="protein sequence ID" value="EXM37510.1"/>
    <property type="molecule type" value="Genomic_DNA"/>
</dbReference>
<evidence type="ECO:0000256" key="1">
    <source>
        <dbReference type="ARBA" id="ARBA00023004"/>
    </source>
</evidence>
<dbReference type="OrthoDB" id="5984at2"/>
<sequence>MMPLVSANAGESYTIARIGGTNEVRKHLEDLGFAVGGKVTVISVMAGNLIVNVKETRVAVSRELAMKIMV</sequence>
<dbReference type="PATRIC" id="fig|1341156.4.peg.3640"/>
<accession>A0A011WKI0</accession>
<dbReference type="InterPro" id="IPR008988">
    <property type="entry name" value="Transcriptional_repressor_C"/>
</dbReference>
<name>A0A011WKI0_RUMAL</name>
<gene>
    <name evidence="3" type="ORF">RASY3_13085</name>
</gene>
<dbReference type="Proteomes" id="UP000021369">
    <property type="component" value="Unassembled WGS sequence"/>
</dbReference>
<dbReference type="SUPFAM" id="SSF50037">
    <property type="entry name" value="C-terminal domain of transcriptional repressors"/>
    <property type="match status" value="1"/>
</dbReference>
<comment type="caution">
    <text evidence="3">The sequence shown here is derived from an EMBL/GenBank/DDBJ whole genome shotgun (WGS) entry which is preliminary data.</text>
</comment>
<reference evidence="3 4" key="1">
    <citation type="submission" date="2013-06" db="EMBL/GenBank/DDBJ databases">
        <title>Rumen cellulosomics: divergent fiber-degrading strategies revealed by comparative genome-wide analysis of six Ruminococcal strains.</title>
        <authorList>
            <person name="Dassa B."/>
            <person name="Borovok I."/>
            <person name="Lamed R."/>
            <person name="Flint H."/>
            <person name="Yeoman C.J."/>
            <person name="White B."/>
            <person name="Bayer E.A."/>
        </authorList>
    </citation>
    <scope>NUCLEOTIDE SEQUENCE [LARGE SCALE GENOMIC DNA]</scope>
    <source>
        <strain evidence="3 4">SY3</strain>
    </source>
</reference>
<dbReference type="SMART" id="SM00899">
    <property type="entry name" value="FeoA"/>
    <property type="match status" value="1"/>
</dbReference>
<evidence type="ECO:0000259" key="2">
    <source>
        <dbReference type="SMART" id="SM00899"/>
    </source>
</evidence>
<feature type="domain" description="Ferrous iron transporter FeoA-like" evidence="2">
    <location>
        <begin position="2"/>
        <end position="70"/>
    </location>
</feature>
<dbReference type="InterPro" id="IPR038157">
    <property type="entry name" value="FeoA_core_dom"/>
</dbReference>
<dbReference type="PANTHER" id="PTHR43151:SF1">
    <property type="entry name" value="SSR2333 PROTEIN"/>
    <property type="match status" value="1"/>
</dbReference>